<dbReference type="SUPFAM" id="SSF52949">
    <property type="entry name" value="Macro domain-like"/>
    <property type="match status" value="1"/>
</dbReference>
<gene>
    <name evidence="2" type="ORF">ICL16_09395</name>
</gene>
<comment type="caution">
    <text evidence="2">The sequence shown here is derived from an EMBL/GenBank/DDBJ whole genome shotgun (WGS) entry which is preliminary data.</text>
</comment>
<evidence type="ECO:0000313" key="2">
    <source>
        <dbReference type="EMBL" id="MBD2772284.1"/>
    </source>
</evidence>
<dbReference type="Pfam" id="PF01661">
    <property type="entry name" value="Macro"/>
    <property type="match status" value="2"/>
</dbReference>
<reference evidence="2" key="1">
    <citation type="submission" date="2020-09" db="EMBL/GenBank/DDBJ databases">
        <title>Iningainema tapete sp. nov. (Scytonemataceae, Cyanobacteria) from greenhouses in central Florida (USA) produces two types of nodularin with biosynthetic potential for microcystin-LR and anabaenopeptins.</title>
        <authorList>
            <person name="Berthold D.E."/>
            <person name="Lefler F.W."/>
            <person name="Huang I.-S."/>
            <person name="Abdulla H."/>
            <person name="Zimba P.V."/>
            <person name="Laughinghouse H.D. IV."/>
        </authorList>
    </citation>
    <scope>NUCLEOTIDE SEQUENCE</scope>
    <source>
        <strain evidence="2">BLCCT55</strain>
    </source>
</reference>
<dbReference type="PANTHER" id="PTHR11106:SF27">
    <property type="entry name" value="MACRO DOMAIN-CONTAINING PROTEIN"/>
    <property type="match status" value="1"/>
</dbReference>
<dbReference type="EMBL" id="JACXAE010000036">
    <property type="protein sequence ID" value="MBD2772284.1"/>
    <property type="molecule type" value="Genomic_DNA"/>
</dbReference>
<dbReference type="Proteomes" id="UP000629098">
    <property type="component" value="Unassembled WGS sequence"/>
</dbReference>
<dbReference type="PROSITE" id="PS51154">
    <property type="entry name" value="MACRO"/>
    <property type="match status" value="1"/>
</dbReference>
<dbReference type="InterPro" id="IPR002589">
    <property type="entry name" value="Macro_dom"/>
</dbReference>
<proteinExistence type="predicted"/>
<dbReference type="SMART" id="SM00506">
    <property type="entry name" value="A1pp"/>
    <property type="match status" value="1"/>
</dbReference>
<name>A0A8J6XC98_9CYAN</name>
<sequence length="128" mass="14154">MEIILGDITKLEVDAIVNAANTSLLGGSGVDGAIHRAAGAELVDEYGEPKLLQQCYRKCMQIAADQEFDTLAFPCISTGIYRYPKANAAEVAVKTCSEQLQKNGRPQRVIFCCYDQENYEIYQRILSV</sequence>
<protein>
    <submittedName>
        <fullName evidence="2">Macro domain-containing protein</fullName>
    </submittedName>
</protein>
<keyword evidence="3" id="KW-1185">Reference proteome</keyword>
<evidence type="ECO:0000259" key="1">
    <source>
        <dbReference type="PROSITE" id="PS51154"/>
    </source>
</evidence>
<dbReference type="RefSeq" id="WP_190826642.1">
    <property type="nucleotide sequence ID" value="NZ_CAWPPI010000036.1"/>
</dbReference>
<dbReference type="AlphaFoldDB" id="A0A8J6XC98"/>
<accession>A0A8J6XC98</accession>
<organism evidence="2 3">
    <name type="scientific">Iningainema tapete BLCC-T55</name>
    <dbReference type="NCBI Taxonomy" id="2748662"/>
    <lineage>
        <taxon>Bacteria</taxon>
        <taxon>Bacillati</taxon>
        <taxon>Cyanobacteriota</taxon>
        <taxon>Cyanophyceae</taxon>
        <taxon>Nostocales</taxon>
        <taxon>Scytonemataceae</taxon>
        <taxon>Iningainema tapete</taxon>
    </lineage>
</organism>
<dbReference type="PANTHER" id="PTHR11106">
    <property type="entry name" value="GANGLIOSIDE INDUCED DIFFERENTIATION ASSOCIATED PROTEIN 2-RELATED"/>
    <property type="match status" value="1"/>
</dbReference>
<dbReference type="Gene3D" id="3.40.220.10">
    <property type="entry name" value="Leucine Aminopeptidase, subunit E, domain 1"/>
    <property type="match status" value="2"/>
</dbReference>
<evidence type="ECO:0000313" key="3">
    <source>
        <dbReference type="Proteomes" id="UP000629098"/>
    </source>
</evidence>
<feature type="domain" description="Macro" evidence="1">
    <location>
        <begin position="1"/>
        <end position="128"/>
    </location>
</feature>
<dbReference type="InterPro" id="IPR043472">
    <property type="entry name" value="Macro_dom-like"/>
</dbReference>